<evidence type="ECO:0000256" key="1">
    <source>
        <dbReference type="ARBA" id="ARBA00022679"/>
    </source>
</evidence>
<dbReference type="Pfam" id="PF05186">
    <property type="entry name" value="Dpy-30"/>
    <property type="match status" value="1"/>
</dbReference>
<evidence type="ECO:0000313" key="6">
    <source>
        <dbReference type="Proteomes" id="UP000271974"/>
    </source>
</evidence>
<feature type="region of interest" description="Disordered" evidence="4">
    <location>
        <begin position="419"/>
        <end position="438"/>
    </location>
</feature>
<feature type="region of interest" description="Disordered" evidence="4">
    <location>
        <begin position="612"/>
        <end position="665"/>
    </location>
</feature>
<dbReference type="InterPro" id="IPR007858">
    <property type="entry name" value="Dpy-30_motif"/>
</dbReference>
<evidence type="ECO:0000256" key="3">
    <source>
        <dbReference type="ARBA" id="ARBA00022777"/>
    </source>
</evidence>
<keyword evidence="1" id="KW-0808">Transferase</keyword>
<evidence type="ECO:0000256" key="2">
    <source>
        <dbReference type="ARBA" id="ARBA00022741"/>
    </source>
</evidence>
<proteinExistence type="predicted"/>
<dbReference type="PANTHER" id="PTHR23359">
    <property type="entry name" value="NUCLEOTIDE KINASE"/>
    <property type="match status" value="1"/>
</dbReference>
<dbReference type="CDD" id="cd22967">
    <property type="entry name" value="DD_AK7"/>
    <property type="match status" value="1"/>
</dbReference>
<keyword evidence="6" id="KW-1185">Reference proteome</keyword>
<organism evidence="5 6">
    <name type="scientific">Elysia chlorotica</name>
    <name type="common">Eastern emerald elysia</name>
    <name type="synonym">Sea slug</name>
    <dbReference type="NCBI Taxonomy" id="188477"/>
    <lineage>
        <taxon>Eukaryota</taxon>
        <taxon>Metazoa</taxon>
        <taxon>Spiralia</taxon>
        <taxon>Lophotrochozoa</taxon>
        <taxon>Mollusca</taxon>
        <taxon>Gastropoda</taxon>
        <taxon>Heterobranchia</taxon>
        <taxon>Euthyneura</taxon>
        <taxon>Panpulmonata</taxon>
        <taxon>Sacoglossa</taxon>
        <taxon>Placobranchoidea</taxon>
        <taxon>Plakobranchidae</taxon>
        <taxon>Elysia</taxon>
    </lineage>
</organism>
<dbReference type="STRING" id="188477.A0A433TUR0"/>
<dbReference type="SUPFAM" id="SSF51735">
    <property type="entry name" value="NAD(P)-binding Rossmann-fold domains"/>
    <property type="match status" value="1"/>
</dbReference>
<sequence length="730" mass="84522">MANAEDTAEKLKSKKIFINHLDSFQGKNIGKFLSRCVVGASLEEAEDEEDDRSISSSIMEKTREGCYEIVGTVKDREKPKPDFAKELILFENKDQLYEYLVECDIIIYDITEDPDQIDEAVWAVSELHSDLDKIDKPKMFILISTCMTWARSKPLDPREADGRSVSDERGDEKEDLEIPFTEDDYRRRKPHQNFKEHISAEKTVIKLGKTNKAKLVTYVVCSGLTYGAEENIFHYLFKSAWHNAPQLQCFGEGRNIVPTIHIKDLAAVIQNVADGRPKVRYIIAKDDAQNTLEDIVRTVSQNLGSGKLKHITKEEALLSKDIEQADFDMLLVDLRMDSVFVKENMHISWVSEAGIIDNIIPIIKEYKDTRSLQPLRAVILGPPASGKTTVAKQLCESFKLHHILVKDVIEEELESLRAKTRRADEEDTEEEEDNGAQEAQELLDQINESKENNNDRIEDQFIIRFLRDRLKAMPCQNQGFILDGYPKTIAQAKDLFAKKQAIANEEEEEEHAEGAGASYDRSIMPEFVINLEAVDEFLKERVMNLPEAVVSGTHNTEKHLLRRLRDYRMVNTDDDTVLNYFDELEFHPEKIDVTKDTSEMMKDTVEKIKKIFGSPRNYGPTPEELEEMRRQEEEARVKREAEEKADKERREAEELQERRRRQEEWSQRLNEVKREEYELLEAQSIPLRNYLMKHVMPTLTQGLIDCCKTRPEDPIDYLAEYLFQHNPQID</sequence>
<dbReference type="EMBL" id="RQTK01000176">
    <property type="protein sequence ID" value="RUS85279.1"/>
    <property type="molecule type" value="Genomic_DNA"/>
</dbReference>
<evidence type="ECO:0008006" key="7">
    <source>
        <dbReference type="Google" id="ProtNLM"/>
    </source>
</evidence>
<dbReference type="AlphaFoldDB" id="A0A433TUR0"/>
<dbReference type="Pfam" id="PF00406">
    <property type="entry name" value="ADK"/>
    <property type="match status" value="1"/>
</dbReference>
<name>A0A433TUR0_ELYCH</name>
<gene>
    <name evidence="5" type="ORF">EGW08_006980</name>
</gene>
<feature type="compositionally biased region" description="Basic and acidic residues" evidence="4">
    <location>
        <begin position="154"/>
        <end position="172"/>
    </location>
</feature>
<protein>
    <recommendedName>
        <fullName evidence="7">Adenylate kinase 7</fullName>
    </recommendedName>
</protein>
<comment type="caution">
    <text evidence="5">The sequence shown here is derived from an EMBL/GenBank/DDBJ whole genome shotgun (WGS) entry which is preliminary data.</text>
</comment>
<dbReference type="CDD" id="cd01428">
    <property type="entry name" value="ADK"/>
    <property type="match status" value="1"/>
</dbReference>
<dbReference type="InterPro" id="IPR047499">
    <property type="entry name" value="DD_AK7"/>
</dbReference>
<dbReference type="InterPro" id="IPR000850">
    <property type="entry name" value="Adenylat/UMP-CMP_kin"/>
</dbReference>
<dbReference type="Gene3D" id="3.40.50.720">
    <property type="entry name" value="NAD(P)-binding Rossmann-like Domain"/>
    <property type="match status" value="1"/>
</dbReference>
<feature type="compositionally biased region" description="Basic and acidic residues" evidence="4">
    <location>
        <begin position="627"/>
        <end position="665"/>
    </location>
</feature>
<feature type="compositionally biased region" description="Acidic residues" evidence="4">
    <location>
        <begin position="425"/>
        <end position="435"/>
    </location>
</feature>
<dbReference type="SUPFAM" id="SSF52540">
    <property type="entry name" value="P-loop containing nucleoside triphosphate hydrolases"/>
    <property type="match status" value="1"/>
</dbReference>
<keyword evidence="3" id="KW-0418">Kinase</keyword>
<evidence type="ECO:0000256" key="4">
    <source>
        <dbReference type="SAM" id="MobiDB-lite"/>
    </source>
</evidence>
<dbReference type="OrthoDB" id="10262413at2759"/>
<dbReference type="GO" id="GO:0005524">
    <property type="term" value="F:ATP binding"/>
    <property type="evidence" value="ECO:0007669"/>
    <property type="project" value="InterPro"/>
</dbReference>
<dbReference type="InterPro" id="IPR036291">
    <property type="entry name" value="NAD(P)-bd_dom_sf"/>
</dbReference>
<dbReference type="Proteomes" id="UP000271974">
    <property type="component" value="Unassembled WGS sequence"/>
</dbReference>
<dbReference type="GO" id="GO:0006139">
    <property type="term" value="P:nucleobase-containing compound metabolic process"/>
    <property type="evidence" value="ECO:0007669"/>
    <property type="project" value="InterPro"/>
</dbReference>
<evidence type="ECO:0000313" key="5">
    <source>
        <dbReference type="EMBL" id="RUS85279.1"/>
    </source>
</evidence>
<dbReference type="InterPro" id="IPR027417">
    <property type="entry name" value="P-loop_NTPase"/>
</dbReference>
<accession>A0A433TUR0</accession>
<dbReference type="Gene3D" id="3.40.50.300">
    <property type="entry name" value="P-loop containing nucleotide triphosphate hydrolases"/>
    <property type="match status" value="1"/>
</dbReference>
<dbReference type="GO" id="GO:0019205">
    <property type="term" value="F:nucleobase-containing compound kinase activity"/>
    <property type="evidence" value="ECO:0007669"/>
    <property type="project" value="InterPro"/>
</dbReference>
<feature type="region of interest" description="Disordered" evidence="4">
    <location>
        <begin position="154"/>
        <end position="173"/>
    </location>
</feature>
<dbReference type="Gene3D" id="1.20.890.10">
    <property type="entry name" value="cAMP-dependent protein kinase regulatory subunit, dimerization-anchoring domain"/>
    <property type="match status" value="1"/>
</dbReference>
<reference evidence="5 6" key="1">
    <citation type="submission" date="2019-01" db="EMBL/GenBank/DDBJ databases">
        <title>A draft genome assembly of the solar-powered sea slug Elysia chlorotica.</title>
        <authorList>
            <person name="Cai H."/>
            <person name="Li Q."/>
            <person name="Fang X."/>
            <person name="Li J."/>
            <person name="Curtis N.E."/>
            <person name="Altenburger A."/>
            <person name="Shibata T."/>
            <person name="Feng M."/>
            <person name="Maeda T."/>
            <person name="Schwartz J.A."/>
            <person name="Shigenobu S."/>
            <person name="Lundholm N."/>
            <person name="Nishiyama T."/>
            <person name="Yang H."/>
            <person name="Hasebe M."/>
            <person name="Li S."/>
            <person name="Pierce S.K."/>
            <person name="Wang J."/>
        </authorList>
    </citation>
    <scope>NUCLEOTIDE SEQUENCE [LARGE SCALE GENOMIC DNA]</scope>
    <source>
        <strain evidence="5">EC2010</strain>
        <tissue evidence="5">Whole organism of an adult</tissue>
    </source>
</reference>
<keyword evidence="2" id="KW-0547">Nucleotide-binding</keyword>